<evidence type="ECO:0000313" key="1">
    <source>
        <dbReference type="EMBL" id="MBW4545002.1"/>
    </source>
</evidence>
<dbReference type="Proteomes" id="UP000753908">
    <property type="component" value="Unassembled WGS sequence"/>
</dbReference>
<sequence>MNKIRTWGKSPTILAVTLSLIGGISAPVIAVPSNLAANSVQETEALSLQAQGDVQLAQNLIGQCRAANRTIDIFSQASVAPGSEALATLQTNARVTLADSGNAGWIGVSSPTNGYVIARYLKACSGNPPVGSNTCRRADVTLSIRPNPNTTQGSPIGSVAAGGVVKLTNPEQSQVDSTGRTWVRIVTPLSGWVSSGFPEGNLGSRFSCS</sequence>
<gene>
    <name evidence="1" type="ORF">KME25_11230</name>
</gene>
<name>A0A951PK70_9CYAN</name>
<dbReference type="AlphaFoldDB" id="A0A951PK70"/>
<dbReference type="EMBL" id="JAHHIF010000012">
    <property type="protein sequence ID" value="MBW4545002.1"/>
    <property type="molecule type" value="Genomic_DNA"/>
</dbReference>
<proteinExistence type="predicted"/>
<organism evidence="1 2">
    <name type="scientific">Symplocastrum torsivum CPER-KK1</name>
    <dbReference type="NCBI Taxonomy" id="450513"/>
    <lineage>
        <taxon>Bacteria</taxon>
        <taxon>Bacillati</taxon>
        <taxon>Cyanobacteriota</taxon>
        <taxon>Cyanophyceae</taxon>
        <taxon>Oscillatoriophycideae</taxon>
        <taxon>Oscillatoriales</taxon>
        <taxon>Microcoleaceae</taxon>
        <taxon>Symplocastrum</taxon>
    </lineage>
</organism>
<comment type="caution">
    <text evidence="1">The sequence shown here is derived from an EMBL/GenBank/DDBJ whole genome shotgun (WGS) entry which is preliminary data.</text>
</comment>
<protein>
    <submittedName>
        <fullName evidence="1">SH3 domain-containing protein</fullName>
    </submittedName>
</protein>
<accession>A0A951PK70</accession>
<reference evidence="1" key="1">
    <citation type="submission" date="2021-05" db="EMBL/GenBank/DDBJ databases">
        <authorList>
            <person name="Pietrasiak N."/>
            <person name="Ward R."/>
            <person name="Stajich J.E."/>
            <person name="Kurbessoian T."/>
        </authorList>
    </citation>
    <scope>NUCLEOTIDE SEQUENCE</scope>
    <source>
        <strain evidence="1">CPER-KK1</strain>
    </source>
</reference>
<evidence type="ECO:0000313" key="2">
    <source>
        <dbReference type="Proteomes" id="UP000753908"/>
    </source>
</evidence>
<reference evidence="1" key="2">
    <citation type="journal article" date="2022" name="Microbiol. Resour. Announc.">
        <title>Metagenome Sequencing to Explore Phylogenomics of Terrestrial Cyanobacteria.</title>
        <authorList>
            <person name="Ward R.D."/>
            <person name="Stajich J.E."/>
            <person name="Johansen J.R."/>
            <person name="Huntemann M."/>
            <person name="Clum A."/>
            <person name="Foster B."/>
            <person name="Foster B."/>
            <person name="Roux S."/>
            <person name="Palaniappan K."/>
            <person name="Varghese N."/>
            <person name="Mukherjee S."/>
            <person name="Reddy T.B.K."/>
            <person name="Daum C."/>
            <person name="Copeland A."/>
            <person name="Chen I.A."/>
            <person name="Ivanova N.N."/>
            <person name="Kyrpides N.C."/>
            <person name="Shapiro N."/>
            <person name="Eloe-Fadrosh E.A."/>
            <person name="Pietrasiak N."/>
        </authorList>
    </citation>
    <scope>NUCLEOTIDE SEQUENCE</scope>
    <source>
        <strain evidence="1">CPER-KK1</strain>
    </source>
</reference>